<dbReference type="RefSeq" id="WP_013826179.1">
    <property type="nucleotide sequence ID" value="NC_015574.1"/>
</dbReference>
<evidence type="ECO:0000313" key="2">
    <source>
        <dbReference type="Proteomes" id="UP000009231"/>
    </source>
</evidence>
<accession>F6D2V1</accession>
<dbReference type="HOGENOM" id="CLU_2243891_0_0_2"/>
<dbReference type="GeneID" id="10669178"/>
<proteinExistence type="predicted"/>
<dbReference type="KEGG" id="mew:MSWAN_1669"/>
<sequence>MVQTAFTNSGKWLKLDKQVKNEKELIRFEEKFTKNYGESTSEGMYDHLKDLNLIHPSYRTLAENKKKALRSMGRRMSDQLGFTHERKYDPRSKQYRTFWRHKNV</sequence>
<dbReference type="EMBL" id="CP002772">
    <property type="protein sequence ID" value="AEG18680.1"/>
    <property type="molecule type" value="Genomic_DNA"/>
</dbReference>
<name>F6D2V1_METPW</name>
<protein>
    <submittedName>
        <fullName evidence="1">Uncharacterized protein</fullName>
    </submittedName>
</protein>
<reference evidence="1 2" key="1">
    <citation type="journal article" date="2014" name="Int. J. Syst. Evol. Microbiol.">
        <title>Methanobacterium paludis sp. nov. and a novel strain of Methanobacterium lacus isolated from northern peatlands.</title>
        <authorList>
            <person name="Cadillo-Quiroz H."/>
            <person name="Brauer S.L."/>
            <person name="Goodson N."/>
            <person name="Yavitt J.B."/>
            <person name="Zinder S.H."/>
        </authorList>
    </citation>
    <scope>NUCLEOTIDE SEQUENCE [LARGE SCALE GENOMIC DNA]</scope>
    <source>
        <strain evidence="2">DSM 25820 / JCM 18151 / SWAN1</strain>
    </source>
</reference>
<dbReference type="Proteomes" id="UP000009231">
    <property type="component" value="Chromosome"/>
</dbReference>
<organism evidence="1 2">
    <name type="scientific">Methanobacterium paludis (strain DSM 25820 / JCM 18151 / SWAN1)</name>
    <dbReference type="NCBI Taxonomy" id="868131"/>
    <lineage>
        <taxon>Archaea</taxon>
        <taxon>Methanobacteriati</taxon>
        <taxon>Methanobacteriota</taxon>
        <taxon>Methanomada group</taxon>
        <taxon>Methanobacteria</taxon>
        <taxon>Methanobacteriales</taxon>
        <taxon>Methanobacteriaceae</taxon>
        <taxon>Methanobacterium</taxon>
    </lineage>
</organism>
<evidence type="ECO:0000313" key="1">
    <source>
        <dbReference type="EMBL" id="AEG18680.1"/>
    </source>
</evidence>
<dbReference type="AlphaFoldDB" id="F6D2V1"/>
<dbReference type="STRING" id="868131.MSWAN_1669"/>
<gene>
    <name evidence="1" type="ordered locus">MSWAN_1669</name>
</gene>
<keyword evidence="2" id="KW-1185">Reference proteome</keyword>